<dbReference type="Gene3D" id="3.30.470.20">
    <property type="entry name" value="ATP-grasp fold, B domain"/>
    <property type="match status" value="1"/>
</dbReference>
<dbReference type="AlphaFoldDB" id="A0A1J5QDZ2"/>
<dbReference type="PIRSF" id="PIRSF016817">
    <property type="entry name" value="UCP016817_carboligase"/>
    <property type="match status" value="1"/>
</dbReference>
<accession>A0A1J5QDZ2</accession>
<protein>
    <submittedName>
        <fullName evidence="2">ATP-grasp domain protein</fullName>
    </submittedName>
</protein>
<dbReference type="SUPFAM" id="SSF56059">
    <property type="entry name" value="Glutathione synthetase ATP-binding domain-like"/>
    <property type="match status" value="1"/>
</dbReference>
<evidence type="ECO:0000313" key="2">
    <source>
        <dbReference type="EMBL" id="OIQ81426.1"/>
    </source>
</evidence>
<dbReference type="EMBL" id="MLJW01000925">
    <property type="protein sequence ID" value="OIQ81426.1"/>
    <property type="molecule type" value="Genomic_DNA"/>
</dbReference>
<dbReference type="InterPro" id="IPR003806">
    <property type="entry name" value="ATP-grasp_PylC-type"/>
</dbReference>
<name>A0A1J5QDZ2_9ZZZZ</name>
<evidence type="ECO:0000259" key="1">
    <source>
        <dbReference type="PROSITE" id="PS50975"/>
    </source>
</evidence>
<dbReference type="GO" id="GO:0005524">
    <property type="term" value="F:ATP binding"/>
    <property type="evidence" value="ECO:0007669"/>
    <property type="project" value="InterPro"/>
</dbReference>
<reference evidence="2" key="1">
    <citation type="submission" date="2016-10" db="EMBL/GenBank/DDBJ databases">
        <title>Sequence of Gallionella enrichment culture.</title>
        <authorList>
            <person name="Poehlein A."/>
            <person name="Muehling M."/>
            <person name="Daniel R."/>
        </authorList>
    </citation>
    <scope>NUCLEOTIDE SEQUENCE</scope>
</reference>
<comment type="caution">
    <text evidence="2">The sequence shown here is derived from an EMBL/GenBank/DDBJ whole genome shotgun (WGS) entry which is preliminary data.</text>
</comment>
<dbReference type="InterPro" id="IPR016677">
    <property type="entry name" value="UCP016817_carboligase"/>
</dbReference>
<dbReference type="InterPro" id="IPR005479">
    <property type="entry name" value="CPAse_ATP-bd"/>
</dbReference>
<sequence length="349" mass="37332">MAGFAVVAADVFCDADTRRDASQAVQLDYAEGGFEPVEFRRRVFPLLADDQAVFVYGSGFETRPELLEEISRHCRVAGNDADVVRTAKDPGLFFACLAALGLPFPEIALTPPRQAGGWISKRVGGSGGTHVQAGLALEGPRRYYQRQVPGVPCSLLFLADGRQVRAVGYNQQVLAPSTHMPYRYGGAVSQAALPRTVRAGMCVAAARITSAMGLHGLNSLDCMVDGERFQVLEVNPRLSATFALYDAATEGARLLRAHLAACAGELAPDLDPEPSQAHLIYYAPHAVSIPAGVEWPEWVADVPPDGTRILADTPMCTVMAAGDDAHGALALARLRVGQLAQQINLLRNQ</sequence>
<dbReference type="InterPro" id="IPR011761">
    <property type="entry name" value="ATP-grasp"/>
</dbReference>
<dbReference type="GO" id="GO:0046872">
    <property type="term" value="F:metal ion binding"/>
    <property type="evidence" value="ECO:0007669"/>
    <property type="project" value="InterPro"/>
</dbReference>
<dbReference type="PROSITE" id="PS00867">
    <property type="entry name" value="CPSASE_2"/>
    <property type="match status" value="1"/>
</dbReference>
<feature type="domain" description="ATP-grasp" evidence="1">
    <location>
        <begin position="205"/>
        <end position="263"/>
    </location>
</feature>
<proteinExistence type="predicted"/>
<dbReference type="PROSITE" id="PS50975">
    <property type="entry name" value="ATP_GRASP"/>
    <property type="match status" value="1"/>
</dbReference>
<dbReference type="Pfam" id="PF02655">
    <property type="entry name" value="ATP-grasp_3"/>
    <property type="match status" value="1"/>
</dbReference>
<organism evidence="2">
    <name type="scientific">mine drainage metagenome</name>
    <dbReference type="NCBI Taxonomy" id="410659"/>
    <lineage>
        <taxon>unclassified sequences</taxon>
        <taxon>metagenomes</taxon>
        <taxon>ecological metagenomes</taxon>
    </lineage>
</organism>
<gene>
    <name evidence="2" type="ORF">GALL_367990</name>
</gene>